<accession>A0A2J0YXE7</accession>
<comment type="caution">
    <text evidence="1">The sequence shown here is derived from an EMBL/GenBank/DDBJ whole genome shotgun (WGS) entry which is preliminary data.</text>
</comment>
<evidence type="ECO:0000313" key="1">
    <source>
        <dbReference type="EMBL" id="PJR12814.1"/>
    </source>
</evidence>
<sequence>MTTRDRSLLTKEWYVVPVSVDCPGCGAQTRSGGIVVGPSSLTNTSTIDLDGDLLKAPWVSLDSFAFVESLAGRTENVQRFIANRYHSIFAVQDGRLKSVCEHCGDGLPAAALRAPAMNGFVRLGRKKLVNNEGLTLFASKVVLTEFHGGTLIGEAGLRDGGYSLLLLCDAEDGRNQTGVIEIWHSVARNEYAIVIKGHEGEVQLVNYEDLEQVVDDIARVGLALTQLHLAQDRSPYCELARDLFLDALKGAGYEQDE</sequence>
<reference evidence="1 2" key="1">
    <citation type="submission" date="2017-06" db="EMBL/GenBank/DDBJ databases">
        <title>Ensifer strains isolated from leguminous trees and herbs display diverse denitrification phenotypes with some acting as strong N2O sinks.</title>
        <authorList>
            <person name="Woliy K."/>
            <person name="Mania D."/>
            <person name="Bakken L.R."/>
            <person name="Frostegard A."/>
        </authorList>
    </citation>
    <scope>NUCLEOTIDE SEQUENCE [LARGE SCALE GENOMIC DNA]</scope>
    <source>
        <strain evidence="1 2">AC50a</strain>
    </source>
</reference>
<gene>
    <name evidence="1" type="ORF">CEJ86_24895</name>
</gene>
<name>A0A2J0YXE7_RHIML</name>
<dbReference type="Proteomes" id="UP000231987">
    <property type="component" value="Unassembled WGS sequence"/>
</dbReference>
<dbReference type="EMBL" id="NJGD01000014">
    <property type="protein sequence ID" value="PJR12814.1"/>
    <property type="molecule type" value="Genomic_DNA"/>
</dbReference>
<dbReference type="AlphaFoldDB" id="A0A2J0YXE7"/>
<proteinExistence type="predicted"/>
<organism evidence="1 2">
    <name type="scientific">Rhizobium meliloti</name>
    <name type="common">Ensifer meliloti</name>
    <name type="synonym">Sinorhizobium meliloti</name>
    <dbReference type="NCBI Taxonomy" id="382"/>
    <lineage>
        <taxon>Bacteria</taxon>
        <taxon>Pseudomonadati</taxon>
        <taxon>Pseudomonadota</taxon>
        <taxon>Alphaproteobacteria</taxon>
        <taxon>Hyphomicrobiales</taxon>
        <taxon>Rhizobiaceae</taxon>
        <taxon>Sinorhizobium/Ensifer group</taxon>
        <taxon>Sinorhizobium</taxon>
    </lineage>
</organism>
<evidence type="ECO:0000313" key="2">
    <source>
        <dbReference type="Proteomes" id="UP000231987"/>
    </source>
</evidence>
<protein>
    <submittedName>
        <fullName evidence="1">Uncharacterized protein</fullName>
    </submittedName>
</protein>